<organism evidence="1 2">
    <name type="scientific">Pseudoalteromonas arctica A 37-1-2</name>
    <dbReference type="NCBI Taxonomy" id="1117313"/>
    <lineage>
        <taxon>Bacteria</taxon>
        <taxon>Pseudomonadati</taxon>
        <taxon>Pseudomonadota</taxon>
        <taxon>Gammaproteobacteria</taxon>
        <taxon>Alteromonadales</taxon>
        <taxon>Pseudoalteromonadaceae</taxon>
        <taxon>Pseudoalteromonas</taxon>
    </lineage>
</organism>
<geneLocation type="plasmid" evidence="1">
    <name>unnamed</name>
</geneLocation>
<evidence type="ECO:0000313" key="2">
    <source>
        <dbReference type="Proteomes" id="UP000016505"/>
    </source>
</evidence>
<keyword evidence="1" id="KW-0614">Plasmid</keyword>
<name>A0A290SFT2_9GAMM</name>
<sequence>MSDTVITGRSVHRHLTPHFDFKAKNPIAKLLIARIEMHDFKLNTFLNKARYAGGMVNLGFSTIALAARTNRMRIEREQTLRETMKALVYCASYKPYSDSLFEIKMSIKAKALW</sequence>
<reference evidence="1 2" key="1">
    <citation type="journal article" date="2012" name="J. Bacteriol.">
        <title>Genome sequences of type strains of seven species of the marine bacterium Pseudoalteromonas.</title>
        <authorList>
            <person name="Xie B.B."/>
            <person name="Shu Y.L."/>
            <person name="Qin Q.L."/>
            <person name="Rong J.C."/>
            <person name="Zhang X.Y."/>
            <person name="Chen X.L."/>
            <person name="Shi M."/>
            <person name="He H.L."/>
            <person name="Zhou B.C."/>
            <person name="Zhang Y.Z."/>
        </authorList>
    </citation>
    <scope>NUCLEOTIDE SEQUENCE [LARGE SCALE GENOMIC DNA]</scope>
    <source>
        <strain evidence="1 2">A 37-1-2</strain>
        <plasmid evidence="1 2">unnamed</plasmid>
    </source>
</reference>
<dbReference type="KEGG" id="part:PARC_p0027"/>
<proteinExistence type="predicted"/>
<gene>
    <name evidence="1" type="ORF">PARC_p0027</name>
</gene>
<evidence type="ECO:0000313" key="1">
    <source>
        <dbReference type="EMBL" id="ATC89001.1"/>
    </source>
</evidence>
<protein>
    <submittedName>
        <fullName evidence="1">Uncharacterized protein</fullName>
    </submittedName>
</protein>
<dbReference type="AlphaFoldDB" id="A0A290SFT2"/>
<dbReference type="Proteomes" id="UP000016505">
    <property type="component" value="Plasmid unnamed"/>
</dbReference>
<dbReference type="EMBL" id="CP011027">
    <property type="protein sequence ID" value="ATC89001.1"/>
    <property type="molecule type" value="Genomic_DNA"/>
</dbReference>
<accession>A0A290SFT2</accession>